<reference evidence="2" key="2">
    <citation type="journal article" date="2024" name="Plant">
        <title>Genomic evolution and insights into agronomic trait innovations of Sesamum species.</title>
        <authorList>
            <person name="Miao H."/>
            <person name="Wang L."/>
            <person name="Qu L."/>
            <person name="Liu H."/>
            <person name="Sun Y."/>
            <person name="Le M."/>
            <person name="Wang Q."/>
            <person name="Wei S."/>
            <person name="Zheng Y."/>
            <person name="Lin W."/>
            <person name="Duan Y."/>
            <person name="Cao H."/>
            <person name="Xiong S."/>
            <person name="Wang X."/>
            <person name="Wei L."/>
            <person name="Li C."/>
            <person name="Ma Q."/>
            <person name="Ju M."/>
            <person name="Zhao R."/>
            <person name="Li G."/>
            <person name="Mu C."/>
            <person name="Tian Q."/>
            <person name="Mei H."/>
            <person name="Zhang T."/>
            <person name="Gao T."/>
            <person name="Zhang H."/>
        </authorList>
    </citation>
    <scope>NUCLEOTIDE SEQUENCE</scope>
    <source>
        <strain evidence="2">KEN1</strain>
    </source>
</reference>
<proteinExistence type="predicted"/>
<dbReference type="EMBL" id="JACGWN010000004">
    <property type="protein sequence ID" value="KAL0453641.1"/>
    <property type="molecule type" value="Genomic_DNA"/>
</dbReference>
<dbReference type="AlphaFoldDB" id="A0AAW2XN57"/>
<protein>
    <submittedName>
        <fullName evidence="2">Uncharacterized protein</fullName>
    </submittedName>
</protein>
<organism evidence="2">
    <name type="scientific">Sesamum latifolium</name>
    <dbReference type="NCBI Taxonomy" id="2727402"/>
    <lineage>
        <taxon>Eukaryota</taxon>
        <taxon>Viridiplantae</taxon>
        <taxon>Streptophyta</taxon>
        <taxon>Embryophyta</taxon>
        <taxon>Tracheophyta</taxon>
        <taxon>Spermatophyta</taxon>
        <taxon>Magnoliopsida</taxon>
        <taxon>eudicotyledons</taxon>
        <taxon>Gunneridae</taxon>
        <taxon>Pentapetalae</taxon>
        <taxon>asterids</taxon>
        <taxon>lamiids</taxon>
        <taxon>Lamiales</taxon>
        <taxon>Pedaliaceae</taxon>
        <taxon>Sesamum</taxon>
    </lineage>
</organism>
<feature type="signal peptide" evidence="1">
    <location>
        <begin position="1"/>
        <end position="23"/>
    </location>
</feature>
<feature type="chain" id="PRO_5043912757" evidence="1">
    <location>
        <begin position="24"/>
        <end position="60"/>
    </location>
</feature>
<name>A0AAW2XN57_9LAMI</name>
<comment type="caution">
    <text evidence="2">The sequence shown here is derived from an EMBL/GenBank/DDBJ whole genome shotgun (WGS) entry which is preliminary data.</text>
</comment>
<evidence type="ECO:0000313" key="2">
    <source>
        <dbReference type="EMBL" id="KAL0453641.1"/>
    </source>
</evidence>
<gene>
    <name evidence="2" type="ORF">Slati_1342200</name>
</gene>
<accession>A0AAW2XN57</accession>
<keyword evidence="1" id="KW-0732">Signal</keyword>
<evidence type="ECO:0000256" key="1">
    <source>
        <dbReference type="SAM" id="SignalP"/>
    </source>
</evidence>
<sequence>MWGSSTGISPAFILCLFFLPSVPEDIEVQGQINLAFPRCAIGGSMGVMKMEEPTSLECGK</sequence>
<reference evidence="2" key="1">
    <citation type="submission" date="2020-06" db="EMBL/GenBank/DDBJ databases">
        <authorList>
            <person name="Li T."/>
            <person name="Hu X."/>
            <person name="Zhang T."/>
            <person name="Song X."/>
            <person name="Zhang H."/>
            <person name="Dai N."/>
            <person name="Sheng W."/>
            <person name="Hou X."/>
            <person name="Wei L."/>
        </authorList>
    </citation>
    <scope>NUCLEOTIDE SEQUENCE</scope>
    <source>
        <strain evidence="2">KEN1</strain>
        <tissue evidence="2">Leaf</tissue>
    </source>
</reference>